<keyword evidence="1" id="KW-0560">Oxidoreductase</keyword>
<dbReference type="PANTHER" id="PTHR43364">
    <property type="entry name" value="NADH-SPECIFIC METHYLGLYOXAL REDUCTASE-RELATED"/>
    <property type="match status" value="1"/>
</dbReference>
<name>A0A2S2DTH4_9BACT</name>
<dbReference type="GO" id="GO:0005829">
    <property type="term" value="C:cytosol"/>
    <property type="evidence" value="ECO:0007669"/>
    <property type="project" value="TreeGrafter"/>
</dbReference>
<dbReference type="OrthoDB" id="9773828at2"/>
<keyword evidence="2" id="KW-1185">Reference proteome</keyword>
<dbReference type="EMBL" id="CP029346">
    <property type="protein sequence ID" value="AWL08599.1"/>
    <property type="molecule type" value="Genomic_DNA"/>
</dbReference>
<dbReference type="InterPro" id="IPR036812">
    <property type="entry name" value="NAD(P)_OxRdtase_dom_sf"/>
</dbReference>
<accession>A0A2S2DTH4</accession>
<dbReference type="RefSeq" id="WP_109322341.1">
    <property type="nucleotide sequence ID" value="NZ_CP029346.1"/>
</dbReference>
<dbReference type="AlphaFoldDB" id="A0A2S2DTH4"/>
<protein>
    <submittedName>
        <fullName evidence="1">Putative oxidoreductase YcsN</fullName>
        <ecNumber evidence="1">1.1.1.-</ecNumber>
    </submittedName>
</protein>
<dbReference type="EC" id="1.1.1.-" evidence="1"/>
<dbReference type="PANTHER" id="PTHR43364:SF1">
    <property type="entry name" value="OXIDOREDUCTASE YDHF"/>
    <property type="match status" value="1"/>
</dbReference>
<dbReference type="Pfam" id="PF00248">
    <property type="entry name" value="Aldo_ket_red"/>
    <property type="match status" value="1"/>
</dbReference>
<gene>
    <name evidence="1" type="ORF">HME7025_00728</name>
</gene>
<dbReference type="InterPro" id="IPR023210">
    <property type="entry name" value="NADP_OxRdtase_dom"/>
</dbReference>
<dbReference type="InterPro" id="IPR050523">
    <property type="entry name" value="AKR_Detox_Biosynth"/>
</dbReference>
<evidence type="ECO:0000313" key="1">
    <source>
        <dbReference type="EMBL" id="AWL08599.1"/>
    </source>
</evidence>
<dbReference type="SUPFAM" id="SSF51430">
    <property type="entry name" value="NAD(P)-linked oxidoreductase"/>
    <property type="match status" value="1"/>
</dbReference>
<proteinExistence type="predicted"/>
<dbReference type="Proteomes" id="UP000245468">
    <property type="component" value="Chromosome"/>
</dbReference>
<dbReference type="Gene3D" id="3.20.20.100">
    <property type="entry name" value="NADP-dependent oxidoreductase domain"/>
    <property type="match status" value="1"/>
</dbReference>
<reference evidence="2" key="1">
    <citation type="submission" date="2018-05" db="EMBL/GenBank/DDBJ databases">
        <title>Pseudarcicella sp. HME7025 Genome sequencing and assembly.</title>
        <authorList>
            <person name="Kim H."/>
            <person name="Kang H."/>
            <person name="Joh K."/>
        </authorList>
    </citation>
    <scope>NUCLEOTIDE SEQUENCE [LARGE SCALE GENOMIC DNA]</scope>
    <source>
        <strain evidence="2">HME7025</strain>
    </source>
</reference>
<dbReference type="PRINTS" id="PR00069">
    <property type="entry name" value="ALDKETRDTASE"/>
</dbReference>
<organism evidence="1 2">
    <name type="scientific">Aquirufa nivalisilvae</name>
    <dbReference type="NCBI Taxonomy" id="2516557"/>
    <lineage>
        <taxon>Bacteria</taxon>
        <taxon>Pseudomonadati</taxon>
        <taxon>Bacteroidota</taxon>
        <taxon>Cytophagia</taxon>
        <taxon>Cytophagales</taxon>
        <taxon>Flectobacillaceae</taxon>
        <taxon>Aquirufa</taxon>
    </lineage>
</organism>
<dbReference type="GO" id="GO:0016491">
    <property type="term" value="F:oxidoreductase activity"/>
    <property type="evidence" value="ECO:0007669"/>
    <property type="project" value="UniProtKB-KW"/>
</dbReference>
<dbReference type="InterPro" id="IPR018170">
    <property type="entry name" value="Aldo/ket_reductase_CS"/>
</dbReference>
<evidence type="ECO:0000313" key="2">
    <source>
        <dbReference type="Proteomes" id="UP000245468"/>
    </source>
</evidence>
<dbReference type="PROSITE" id="PS00062">
    <property type="entry name" value="ALDOKETO_REDUCTASE_2"/>
    <property type="match status" value="1"/>
</dbReference>
<dbReference type="KEGG" id="psez:HME7025_00728"/>
<sequence length="292" mass="33026">MKKVYLSDAGPKVSPAIYGFWRWKSEHAQMERIVSLCLDLGINTFDHADRYGDYSCEEVFGQFIHHKIVKRSDIVLFSKCGYNVPNPSRPEYRVPHFQTSSTHIIQSVENSLRNLKTDYLDVFLLDYLDPLADLESAALALDKLKNAGKIKSIGVSNFTVYQHQLLEAYLSCPVVSNHLHINLLDTSALANGSIDYVKQKYMRPLAVSPLAGGRIQLGTDPAAIRVRLKLEEIAKKYEADIESIAVAWIVKLGALPVIGTLEEKRIRNIVDSFKINLDHQDWYELYEASKNG</sequence>
<dbReference type="InterPro" id="IPR020471">
    <property type="entry name" value="AKR"/>
</dbReference>